<name>A0A2U9IR12_9CREN</name>
<dbReference type="GeneID" id="36833815"/>
<sequence length="160" mass="17938">MKNLLKGKRVYIDTNVFIYVALKNPEFYDKCYKVLEMLLSDEFEGFGSDLVLLEPYGGLSNINVEAAYEAVNSYLDLPLSILKADRITFNYAKEISKLSGVTYDSLHAALIAQNEVDVVVTEDLSDWGKIERAWSRAKKTLSVKDLVIVSPTRGKSTGNM</sequence>
<proteinExistence type="predicted"/>
<gene>
    <name evidence="2" type="ORF">DFR87_00695</name>
</gene>
<feature type="domain" description="PIN" evidence="1">
    <location>
        <begin position="10"/>
        <end position="123"/>
    </location>
</feature>
<dbReference type="OrthoDB" id="43363at2157"/>
<keyword evidence="3" id="KW-1185">Reference proteome</keyword>
<dbReference type="InterPro" id="IPR002716">
    <property type="entry name" value="PIN_dom"/>
</dbReference>
<dbReference type="InterPro" id="IPR029060">
    <property type="entry name" value="PIN-like_dom_sf"/>
</dbReference>
<dbReference type="Proteomes" id="UP000247586">
    <property type="component" value="Chromosome"/>
</dbReference>
<organism evidence="2 3">
    <name type="scientific">Metallosphaera hakonensis JCM 8857 = DSM 7519</name>
    <dbReference type="NCBI Taxonomy" id="1293036"/>
    <lineage>
        <taxon>Archaea</taxon>
        <taxon>Thermoproteota</taxon>
        <taxon>Thermoprotei</taxon>
        <taxon>Sulfolobales</taxon>
        <taxon>Sulfolobaceae</taxon>
        <taxon>Metallosphaera</taxon>
    </lineage>
</organism>
<protein>
    <submittedName>
        <fullName evidence="2">VapC-like toxin</fullName>
    </submittedName>
</protein>
<dbReference type="KEGG" id="mhk:DFR87_00695"/>
<evidence type="ECO:0000313" key="2">
    <source>
        <dbReference type="EMBL" id="AWR98472.1"/>
    </source>
</evidence>
<evidence type="ECO:0000259" key="1">
    <source>
        <dbReference type="Pfam" id="PF01850"/>
    </source>
</evidence>
<accession>A0A2U9IR12</accession>
<dbReference type="EMBL" id="CP029287">
    <property type="protein sequence ID" value="AWR98472.1"/>
    <property type="molecule type" value="Genomic_DNA"/>
</dbReference>
<dbReference type="Gene3D" id="3.40.50.1010">
    <property type="entry name" value="5'-nuclease"/>
    <property type="match status" value="1"/>
</dbReference>
<dbReference type="Pfam" id="PF01850">
    <property type="entry name" value="PIN"/>
    <property type="match status" value="1"/>
</dbReference>
<dbReference type="SUPFAM" id="SSF88723">
    <property type="entry name" value="PIN domain-like"/>
    <property type="match status" value="1"/>
</dbReference>
<dbReference type="AlphaFoldDB" id="A0A2U9IR12"/>
<reference evidence="2" key="1">
    <citation type="submission" date="2018-05" db="EMBL/GenBank/DDBJ databases">
        <title>Complete Genome Sequences of Extremely Thermoacidophilic, Metal-Mobilizing Type-Strain Members of the Archaeal Family Sulfolobaceae: Acidianus brierleyi DSM-1651T, Acidianus sulfidivorans DSM-18786T, Metallosphaera hakonensis DSM-7519T, and Metallosphaera prunae DSM-10039T.</title>
        <authorList>
            <person name="Counts J.A."/>
            <person name="Kelly R.M."/>
        </authorList>
    </citation>
    <scope>NUCLEOTIDE SEQUENCE [LARGE SCALE GENOMIC DNA]</scope>
    <source>
        <strain evidence="2">HO1-1</strain>
    </source>
</reference>
<dbReference type="RefSeq" id="WP_110368694.1">
    <property type="nucleotide sequence ID" value="NZ_CP029287.2"/>
</dbReference>
<dbReference type="CDD" id="cd09854">
    <property type="entry name" value="PIN_VapC-like"/>
    <property type="match status" value="1"/>
</dbReference>
<evidence type="ECO:0000313" key="3">
    <source>
        <dbReference type="Proteomes" id="UP000247586"/>
    </source>
</evidence>